<organism evidence="5 6">
    <name type="scientific">Panicum hallii var. hallii</name>
    <dbReference type="NCBI Taxonomy" id="1504633"/>
    <lineage>
        <taxon>Eukaryota</taxon>
        <taxon>Viridiplantae</taxon>
        <taxon>Streptophyta</taxon>
        <taxon>Embryophyta</taxon>
        <taxon>Tracheophyta</taxon>
        <taxon>Spermatophyta</taxon>
        <taxon>Magnoliopsida</taxon>
        <taxon>Liliopsida</taxon>
        <taxon>Poales</taxon>
        <taxon>Poaceae</taxon>
        <taxon>PACMAD clade</taxon>
        <taxon>Panicoideae</taxon>
        <taxon>Panicodae</taxon>
        <taxon>Paniceae</taxon>
        <taxon>Panicinae</taxon>
        <taxon>Panicum</taxon>
        <taxon>Panicum sect. Panicum</taxon>
    </lineage>
</organism>
<feature type="compositionally biased region" description="Low complexity" evidence="4">
    <location>
        <begin position="833"/>
        <end position="845"/>
    </location>
</feature>
<feature type="region of interest" description="Disordered" evidence="4">
    <location>
        <begin position="599"/>
        <end position="651"/>
    </location>
</feature>
<feature type="compositionally biased region" description="Basic and acidic residues" evidence="4">
    <location>
        <begin position="814"/>
        <end position="825"/>
    </location>
</feature>
<sequence length="853" mass="97486">MPKNPAMRRGKPARGPEKKRRHGPRLPTTMRRELDAMGPAPTRGSDDEEVSDAGAEDVYEYEEGVPEEEAGKNGRYHAVAKYEYEFDSDASEADEDVPSEEGEDMEEDENDDGEDEEKQIRILQETTGMPREAFDGKKRKQPLELPLQHGDGPVTIHDLLDNIQGKPGYSKVRKRLQQQEKKTMVMAAPLPKVEREKLERRVTYDTSRGGLTKWERKVKHNREAPTLFFENDSNLGVNTIAAIANEFKPRTEFEKRIAEITRSTEIMEAHKNDGAKILELNKIDVEDVRERQNRLAKMRSLLFRHEMKAKRVKKIKSRTYHRMLKKDKLKAASADFEADPEAAKDYAMKQEFKRAEERMTLKHKNTSKWAKRILNRGLSVQDEGTRAAIAAQLQQNALLTRKMNSMKDDSSSEGSSDDDDDDDDDENDSEAKMLNRGKEKILKVLEEDKEIPNSGVFSLPFMERAMKKQEDAAYEEARQALEEYDDSLRKLEDDNTEQNEDSIKVTGKRTFGPAKNTHKNVNKRQKLEETENSDSEYDSDPAQHLGDNEATTKQDDIKLGTALLDDEQNDLYRSFDDIMKNPGPKTTFEVGMLAGDSWKTVKSSKGNDNDITNKSKLQAPSIVDLNPKQRDNNPDSDSEEEMVEGFLTISDTKESYELPSQAELIRQAFAGDDVEAEFEKDKMEVLNEENPEPEKPALVPGWGQWTDIQQKKGLPSWMIKEHEIAKRNREEALKRRKDSKLKHVIISEHVDKKVEKYLVRNLPFPYTSKDVYEQSIRMPIGPDFNPAISVSALNRPAIVKKPGVIIKPIQYEEVDPHQKPDEPKRVIQRVTPNQNAKKASSKQSKGATSHKRK</sequence>
<dbReference type="Proteomes" id="UP000244336">
    <property type="component" value="Chromosome 9"/>
</dbReference>
<feature type="compositionally biased region" description="Basic and acidic residues" evidence="4">
    <location>
        <begin position="429"/>
        <end position="438"/>
    </location>
</feature>
<dbReference type="Gramene" id="PUZ41153">
    <property type="protein sequence ID" value="PUZ41153"/>
    <property type="gene ID" value="GQ55_9G481000"/>
</dbReference>
<feature type="region of interest" description="Disordered" evidence="4">
    <location>
        <begin position="485"/>
        <end position="561"/>
    </location>
</feature>
<keyword evidence="2" id="KW-0597">Phosphoprotein</keyword>
<dbReference type="STRING" id="1504633.A0A2T7CD25"/>
<dbReference type="AlphaFoldDB" id="A0A2T7CD25"/>
<feature type="compositionally biased region" description="Acidic residues" evidence="4">
    <location>
        <begin position="46"/>
        <end position="68"/>
    </location>
</feature>
<dbReference type="PANTHER" id="PTHR14150:SF12">
    <property type="entry name" value="U3 SMALL NUCLEOLAR RNA-ASSOCIATED PROTEIN 14 HOMOLOG A"/>
    <property type="match status" value="1"/>
</dbReference>
<dbReference type="GO" id="GO:0032040">
    <property type="term" value="C:small-subunit processome"/>
    <property type="evidence" value="ECO:0007669"/>
    <property type="project" value="InterPro"/>
</dbReference>
<dbReference type="GO" id="GO:0006364">
    <property type="term" value="P:rRNA processing"/>
    <property type="evidence" value="ECO:0007669"/>
    <property type="project" value="InterPro"/>
</dbReference>
<proteinExistence type="predicted"/>
<gene>
    <name evidence="5" type="ORF">GQ55_9G481000</name>
</gene>
<comment type="subcellular location">
    <subcellularLocation>
        <location evidence="1">Nucleus</location>
        <location evidence="1">Nucleolus</location>
    </subcellularLocation>
</comment>
<feature type="region of interest" description="Disordered" evidence="4">
    <location>
        <begin position="811"/>
        <end position="853"/>
    </location>
</feature>
<evidence type="ECO:0000256" key="2">
    <source>
        <dbReference type="ARBA" id="ARBA00022553"/>
    </source>
</evidence>
<reference evidence="5 6" key="1">
    <citation type="submission" date="2018-04" db="EMBL/GenBank/DDBJ databases">
        <title>WGS assembly of Panicum hallii var. hallii HAL2.</title>
        <authorList>
            <person name="Lovell J."/>
            <person name="Jenkins J."/>
            <person name="Lowry D."/>
            <person name="Mamidi S."/>
            <person name="Sreedasyam A."/>
            <person name="Weng X."/>
            <person name="Barry K."/>
            <person name="Bonette J."/>
            <person name="Campitelli B."/>
            <person name="Daum C."/>
            <person name="Gordon S."/>
            <person name="Gould B."/>
            <person name="Lipzen A."/>
            <person name="MacQueen A."/>
            <person name="Palacio-Mejia J."/>
            <person name="Plott C."/>
            <person name="Shakirov E."/>
            <person name="Shu S."/>
            <person name="Yoshinaga Y."/>
            <person name="Zane M."/>
            <person name="Rokhsar D."/>
            <person name="Grimwood J."/>
            <person name="Schmutz J."/>
            <person name="Juenger T."/>
        </authorList>
    </citation>
    <scope>NUCLEOTIDE SEQUENCE [LARGE SCALE GENOMIC DNA]</scope>
    <source>
        <strain evidence="6">cv. HAL2</strain>
    </source>
</reference>
<protein>
    <submittedName>
        <fullName evidence="5">Uncharacterized protein</fullName>
    </submittedName>
</protein>
<dbReference type="EMBL" id="CM009757">
    <property type="protein sequence ID" value="PUZ41153.1"/>
    <property type="molecule type" value="Genomic_DNA"/>
</dbReference>
<keyword evidence="6" id="KW-1185">Reference proteome</keyword>
<dbReference type="Pfam" id="PF04615">
    <property type="entry name" value="Utp14"/>
    <property type="match status" value="1"/>
</dbReference>
<dbReference type="InterPro" id="IPR006709">
    <property type="entry name" value="SSU_processome_Utp14"/>
</dbReference>
<evidence type="ECO:0000256" key="4">
    <source>
        <dbReference type="SAM" id="MobiDB-lite"/>
    </source>
</evidence>
<dbReference type="PANTHER" id="PTHR14150">
    <property type="entry name" value="U3 SMALL NUCLEOLAR RNA-ASSOCIATED PROTEIN 14"/>
    <property type="match status" value="1"/>
</dbReference>
<accession>A0A2T7CD25</accession>
<feature type="region of interest" description="Disordered" evidence="4">
    <location>
        <begin position="1"/>
        <end position="120"/>
    </location>
</feature>
<keyword evidence="3" id="KW-0539">Nucleus</keyword>
<feature type="compositionally biased region" description="Basic residues" evidence="4">
    <location>
        <begin position="1"/>
        <end position="24"/>
    </location>
</feature>
<evidence type="ECO:0000313" key="5">
    <source>
        <dbReference type="EMBL" id="PUZ41153.1"/>
    </source>
</evidence>
<feature type="compositionally biased region" description="Basic and acidic residues" evidence="4">
    <location>
        <begin position="546"/>
        <end position="558"/>
    </location>
</feature>
<feature type="compositionally biased region" description="Acidic residues" evidence="4">
    <location>
        <begin position="634"/>
        <end position="643"/>
    </location>
</feature>
<feature type="compositionally biased region" description="Acidic residues" evidence="4">
    <location>
        <begin position="85"/>
        <end position="117"/>
    </location>
</feature>
<evidence type="ECO:0000256" key="3">
    <source>
        <dbReference type="ARBA" id="ARBA00023242"/>
    </source>
</evidence>
<feature type="compositionally biased region" description="Acidic residues" evidence="4">
    <location>
        <begin position="415"/>
        <end position="428"/>
    </location>
</feature>
<name>A0A2T7CD25_9POAL</name>
<feature type="region of interest" description="Disordered" evidence="4">
    <location>
        <begin position="404"/>
        <end position="438"/>
    </location>
</feature>
<evidence type="ECO:0000313" key="6">
    <source>
        <dbReference type="Proteomes" id="UP000244336"/>
    </source>
</evidence>
<dbReference type="OrthoDB" id="277439at2759"/>
<feature type="compositionally biased region" description="Acidic residues" evidence="4">
    <location>
        <begin position="530"/>
        <end position="539"/>
    </location>
</feature>
<evidence type="ECO:0000256" key="1">
    <source>
        <dbReference type="ARBA" id="ARBA00004604"/>
    </source>
</evidence>